<sequence length="420" mass="48865">MHKRHSSTIPPTLLVRDSNTSTLHDLRLLITTDKFQKVEESRDIERVLTQLKALKQASRELHSTQDRCEALQEAFKKEGDPSFFYSLYKLHFQNLQHKIIDRRLNDPSLSTSPLASLSQRNIATVSRFLSFLRSNPQTIAKALCNHHSEDLYNLIKINSSVLKPTSIPDILLYSLFDSPNFIEEQKLRQDLWKDIFVSLIKDKKGDSFMLEALERYMRLYQWSPKGALEITLMKLLRQGEDALKLLEEEKFRKKKVISFADTLLFQFNDLSSSLRQFGCVSPVSPCNAVEMDRFLDSACLEILGILHHYVPISLVNLTQAILHDLPQKLHHYATIQVMVKFFFYKFLGKVICYPEFFGLCEDHSISEKRRQRILFTVHQRLYRYVTAVTSSVPGWSRRSLNMRCSDPIPSRKNSRLVHIT</sequence>
<comment type="caution">
    <text evidence="1">The sequence shown here is derived from an EMBL/GenBank/DDBJ whole genome shotgun (WGS) entry which is preliminary data.</text>
</comment>
<proteinExistence type="predicted"/>
<evidence type="ECO:0000313" key="2">
    <source>
        <dbReference type="Proteomes" id="UP001165960"/>
    </source>
</evidence>
<reference evidence="1" key="1">
    <citation type="submission" date="2022-04" db="EMBL/GenBank/DDBJ databases">
        <title>Genome of the entomopathogenic fungus Entomophthora muscae.</title>
        <authorList>
            <person name="Elya C."/>
            <person name="Lovett B.R."/>
            <person name="Lee E."/>
            <person name="Macias A.M."/>
            <person name="Hajek A.E."/>
            <person name="De Bivort B.L."/>
            <person name="Kasson M.T."/>
            <person name="De Fine Licht H.H."/>
            <person name="Stajich J.E."/>
        </authorList>
    </citation>
    <scope>NUCLEOTIDE SEQUENCE</scope>
    <source>
        <strain evidence="1">Berkeley</strain>
    </source>
</reference>
<keyword evidence="2" id="KW-1185">Reference proteome</keyword>
<dbReference type="Proteomes" id="UP001165960">
    <property type="component" value="Unassembled WGS sequence"/>
</dbReference>
<dbReference type="EMBL" id="QTSX02003569">
    <property type="protein sequence ID" value="KAJ9070559.1"/>
    <property type="molecule type" value="Genomic_DNA"/>
</dbReference>
<gene>
    <name evidence="1" type="ORF">DSO57_1006609</name>
</gene>
<evidence type="ECO:0000313" key="1">
    <source>
        <dbReference type="EMBL" id="KAJ9070559.1"/>
    </source>
</evidence>
<name>A0ACC2T7M4_9FUNG</name>
<accession>A0ACC2T7M4</accession>
<protein>
    <submittedName>
        <fullName evidence="1">Uncharacterized protein</fullName>
    </submittedName>
</protein>
<organism evidence="1 2">
    <name type="scientific">Entomophthora muscae</name>
    <dbReference type="NCBI Taxonomy" id="34485"/>
    <lineage>
        <taxon>Eukaryota</taxon>
        <taxon>Fungi</taxon>
        <taxon>Fungi incertae sedis</taxon>
        <taxon>Zoopagomycota</taxon>
        <taxon>Entomophthoromycotina</taxon>
        <taxon>Entomophthoromycetes</taxon>
        <taxon>Entomophthorales</taxon>
        <taxon>Entomophthoraceae</taxon>
        <taxon>Entomophthora</taxon>
    </lineage>
</organism>